<proteinExistence type="predicted"/>
<protein>
    <submittedName>
        <fullName evidence="1">GL27347</fullName>
    </submittedName>
</protein>
<gene>
    <name evidence="1" type="primary">Dper\GL27347</name>
    <name evidence="1" type="ORF">Dper_GL27347</name>
</gene>
<accession>B4GZE0</accession>
<dbReference type="EMBL" id="CH479198">
    <property type="protein sequence ID" value="EDW28158.1"/>
    <property type="molecule type" value="Genomic_DNA"/>
</dbReference>
<organism evidence="2">
    <name type="scientific">Drosophila persimilis</name>
    <name type="common">Fruit fly</name>
    <dbReference type="NCBI Taxonomy" id="7234"/>
    <lineage>
        <taxon>Eukaryota</taxon>
        <taxon>Metazoa</taxon>
        <taxon>Ecdysozoa</taxon>
        <taxon>Arthropoda</taxon>
        <taxon>Hexapoda</taxon>
        <taxon>Insecta</taxon>
        <taxon>Pterygota</taxon>
        <taxon>Neoptera</taxon>
        <taxon>Endopterygota</taxon>
        <taxon>Diptera</taxon>
        <taxon>Brachycera</taxon>
        <taxon>Muscomorpha</taxon>
        <taxon>Ephydroidea</taxon>
        <taxon>Drosophilidae</taxon>
        <taxon>Drosophila</taxon>
        <taxon>Sophophora</taxon>
    </lineage>
</organism>
<dbReference type="Proteomes" id="UP000008744">
    <property type="component" value="Unassembled WGS sequence"/>
</dbReference>
<dbReference type="AlphaFoldDB" id="B4GZE0"/>
<dbReference type="HOGENOM" id="CLU_2925036_0_0_1"/>
<name>B4GZE0_DROPE</name>
<reference evidence="1 2" key="1">
    <citation type="journal article" date="2007" name="Nature">
        <title>Evolution of genes and genomes on the Drosophila phylogeny.</title>
        <authorList>
            <consortium name="Drosophila 12 Genomes Consortium"/>
            <person name="Clark A.G."/>
            <person name="Eisen M.B."/>
            <person name="Smith D.R."/>
            <person name="Bergman C.M."/>
            <person name="Oliver B."/>
            <person name="Markow T.A."/>
            <person name="Kaufman T.C."/>
            <person name="Kellis M."/>
            <person name="Gelbart W."/>
            <person name="Iyer V.N."/>
            <person name="Pollard D.A."/>
            <person name="Sackton T.B."/>
            <person name="Larracuente A.M."/>
            <person name="Singh N.D."/>
            <person name="Abad J.P."/>
            <person name="Abt D.N."/>
            <person name="Adryan B."/>
            <person name="Aguade M."/>
            <person name="Akashi H."/>
            <person name="Anderson W.W."/>
            <person name="Aquadro C.F."/>
            <person name="Ardell D.H."/>
            <person name="Arguello R."/>
            <person name="Artieri C.G."/>
            <person name="Barbash D.A."/>
            <person name="Barker D."/>
            <person name="Barsanti P."/>
            <person name="Batterham P."/>
            <person name="Batzoglou S."/>
            <person name="Begun D."/>
            <person name="Bhutkar A."/>
            <person name="Blanco E."/>
            <person name="Bosak S.A."/>
            <person name="Bradley R.K."/>
            <person name="Brand A.D."/>
            <person name="Brent M.R."/>
            <person name="Brooks A.N."/>
            <person name="Brown R.H."/>
            <person name="Butlin R.K."/>
            <person name="Caggese C."/>
            <person name="Calvi B.R."/>
            <person name="Bernardo de Carvalho A."/>
            <person name="Caspi A."/>
            <person name="Castrezana S."/>
            <person name="Celniker S.E."/>
            <person name="Chang J.L."/>
            <person name="Chapple C."/>
            <person name="Chatterji S."/>
            <person name="Chinwalla A."/>
            <person name="Civetta A."/>
            <person name="Clifton S.W."/>
            <person name="Comeron J.M."/>
            <person name="Costello J.C."/>
            <person name="Coyne J.A."/>
            <person name="Daub J."/>
            <person name="David R.G."/>
            <person name="Delcher A.L."/>
            <person name="Delehaunty K."/>
            <person name="Do C.B."/>
            <person name="Ebling H."/>
            <person name="Edwards K."/>
            <person name="Eickbush T."/>
            <person name="Evans J.D."/>
            <person name="Filipski A."/>
            <person name="Findeiss S."/>
            <person name="Freyhult E."/>
            <person name="Fulton L."/>
            <person name="Fulton R."/>
            <person name="Garcia A.C."/>
            <person name="Gardiner A."/>
            <person name="Garfield D.A."/>
            <person name="Garvin B.E."/>
            <person name="Gibson G."/>
            <person name="Gilbert D."/>
            <person name="Gnerre S."/>
            <person name="Godfrey J."/>
            <person name="Good R."/>
            <person name="Gotea V."/>
            <person name="Gravely B."/>
            <person name="Greenberg A.J."/>
            <person name="Griffiths-Jones S."/>
            <person name="Gross S."/>
            <person name="Guigo R."/>
            <person name="Gustafson E.A."/>
            <person name="Haerty W."/>
            <person name="Hahn M.W."/>
            <person name="Halligan D.L."/>
            <person name="Halpern A.L."/>
            <person name="Halter G.M."/>
            <person name="Han M.V."/>
            <person name="Heger A."/>
            <person name="Hillier L."/>
            <person name="Hinrichs A.S."/>
            <person name="Holmes I."/>
            <person name="Hoskins R.A."/>
            <person name="Hubisz M.J."/>
            <person name="Hultmark D."/>
            <person name="Huntley M.A."/>
            <person name="Jaffe D.B."/>
            <person name="Jagadeeshan S."/>
            <person name="Jeck W.R."/>
            <person name="Johnson J."/>
            <person name="Jones C.D."/>
            <person name="Jordan W.C."/>
            <person name="Karpen G.H."/>
            <person name="Kataoka E."/>
            <person name="Keightley P.D."/>
            <person name="Kheradpour P."/>
            <person name="Kirkness E.F."/>
            <person name="Koerich L.B."/>
            <person name="Kristiansen K."/>
            <person name="Kudrna D."/>
            <person name="Kulathinal R.J."/>
            <person name="Kumar S."/>
            <person name="Kwok R."/>
            <person name="Lander E."/>
            <person name="Langley C.H."/>
            <person name="Lapoint R."/>
            <person name="Lazzaro B.P."/>
            <person name="Lee S.J."/>
            <person name="Levesque L."/>
            <person name="Li R."/>
            <person name="Lin C.F."/>
            <person name="Lin M.F."/>
            <person name="Lindblad-Toh K."/>
            <person name="Llopart A."/>
            <person name="Long M."/>
            <person name="Low L."/>
            <person name="Lozovsky E."/>
            <person name="Lu J."/>
            <person name="Luo M."/>
            <person name="Machado C.A."/>
            <person name="Makalowski W."/>
            <person name="Marzo M."/>
            <person name="Matsuda M."/>
            <person name="Matzkin L."/>
            <person name="McAllister B."/>
            <person name="McBride C.S."/>
            <person name="McKernan B."/>
            <person name="McKernan K."/>
            <person name="Mendez-Lago M."/>
            <person name="Minx P."/>
            <person name="Mollenhauer M.U."/>
            <person name="Montooth K."/>
            <person name="Mount S.M."/>
            <person name="Mu X."/>
            <person name="Myers E."/>
            <person name="Negre B."/>
            <person name="Newfeld S."/>
            <person name="Nielsen R."/>
            <person name="Noor M.A."/>
            <person name="O'Grady P."/>
            <person name="Pachter L."/>
            <person name="Papaceit M."/>
            <person name="Parisi M.J."/>
            <person name="Parisi M."/>
            <person name="Parts L."/>
            <person name="Pedersen J.S."/>
            <person name="Pesole G."/>
            <person name="Phillippy A.M."/>
            <person name="Ponting C.P."/>
            <person name="Pop M."/>
            <person name="Porcelli D."/>
            <person name="Powell J.R."/>
            <person name="Prohaska S."/>
            <person name="Pruitt K."/>
            <person name="Puig M."/>
            <person name="Quesneville H."/>
            <person name="Ram K.R."/>
            <person name="Rand D."/>
            <person name="Rasmussen M.D."/>
            <person name="Reed L.K."/>
            <person name="Reenan R."/>
            <person name="Reily A."/>
            <person name="Remington K.A."/>
            <person name="Rieger T.T."/>
            <person name="Ritchie M.G."/>
            <person name="Robin C."/>
            <person name="Rogers Y.H."/>
            <person name="Rohde C."/>
            <person name="Rozas J."/>
            <person name="Rubenfield M.J."/>
            <person name="Ruiz A."/>
            <person name="Russo S."/>
            <person name="Salzberg S.L."/>
            <person name="Sanchez-Gracia A."/>
            <person name="Saranga D.J."/>
            <person name="Sato H."/>
            <person name="Schaeffer S.W."/>
            <person name="Schatz M.C."/>
            <person name="Schlenke T."/>
            <person name="Schwartz R."/>
            <person name="Segarra C."/>
            <person name="Singh R.S."/>
            <person name="Sirot L."/>
            <person name="Sirota M."/>
            <person name="Sisneros N.B."/>
            <person name="Smith C.D."/>
            <person name="Smith T.F."/>
            <person name="Spieth J."/>
            <person name="Stage D.E."/>
            <person name="Stark A."/>
            <person name="Stephan W."/>
            <person name="Strausberg R.L."/>
            <person name="Strempel S."/>
            <person name="Sturgill D."/>
            <person name="Sutton G."/>
            <person name="Sutton G.G."/>
            <person name="Tao W."/>
            <person name="Teichmann S."/>
            <person name="Tobari Y.N."/>
            <person name="Tomimura Y."/>
            <person name="Tsolas J.M."/>
            <person name="Valente V.L."/>
            <person name="Venter E."/>
            <person name="Venter J.C."/>
            <person name="Vicario S."/>
            <person name="Vieira F.G."/>
            <person name="Vilella A.J."/>
            <person name="Villasante A."/>
            <person name="Walenz B."/>
            <person name="Wang J."/>
            <person name="Wasserman M."/>
            <person name="Watts T."/>
            <person name="Wilson D."/>
            <person name="Wilson R.K."/>
            <person name="Wing R.A."/>
            <person name="Wolfner M.F."/>
            <person name="Wong A."/>
            <person name="Wong G.K."/>
            <person name="Wu C.I."/>
            <person name="Wu G."/>
            <person name="Yamamoto D."/>
            <person name="Yang H.P."/>
            <person name="Yang S.P."/>
            <person name="Yorke J.A."/>
            <person name="Yoshida K."/>
            <person name="Zdobnov E."/>
            <person name="Zhang P."/>
            <person name="Zhang Y."/>
            <person name="Zimin A.V."/>
            <person name="Baldwin J."/>
            <person name="Abdouelleil A."/>
            <person name="Abdulkadir J."/>
            <person name="Abebe A."/>
            <person name="Abera B."/>
            <person name="Abreu J."/>
            <person name="Acer S.C."/>
            <person name="Aftuck L."/>
            <person name="Alexander A."/>
            <person name="An P."/>
            <person name="Anderson E."/>
            <person name="Anderson S."/>
            <person name="Arachi H."/>
            <person name="Azer M."/>
            <person name="Bachantsang P."/>
            <person name="Barry A."/>
            <person name="Bayul T."/>
            <person name="Berlin A."/>
            <person name="Bessette D."/>
            <person name="Bloom T."/>
            <person name="Blye J."/>
            <person name="Boguslavskiy L."/>
            <person name="Bonnet C."/>
            <person name="Boukhgalter B."/>
            <person name="Bourzgui I."/>
            <person name="Brown A."/>
            <person name="Cahill P."/>
            <person name="Channer S."/>
            <person name="Cheshatsang Y."/>
            <person name="Chuda L."/>
            <person name="Citroen M."/>
            <person name="Collymore A."/>
            <person name="Cooke P."/>
            <person name="Costello M."/>
            <person name="D'Aco K."/>
            <person name="Daza R."/>
            <person name="De Haan G."/>
            <person name="DeGray S."/>
            <person name="DeMaso C."/>
            <person name="Dhargay N."/>
            <person name="Dooley K."/>
            <person name="Dooley E."/>
            <person name="Doricent M."/>
            <person name="Dorje P."/>
            <person name="Dorjee K."/>
            <person name="Dupes A."/>
            <person name="Elong R."/>
            <person name="Falk J."/>
            <person name="Farina A."/>
            <person name="Faro S."/>
            <person name="Ferguson D."/>
            <person name="Fisher S."/>
            <person name="Foley C.D."/>
            <person name="Franke A."/>
            <person name="Friedrich D."/>
            <person name="Gadbois L."/>
            <person name="Gearin G."/>
            <person name="Gearin C.R."/>
            <person name="Giannoukos G."/>
            <person name="Goode T."/>
            <person name="Graham J."/>
            <person name="Grandbois E."/>
            <person name="Grewal S."/>
            <person name="Gyaltsen K."/>
            <person name="Hafez N."/>
            <person name="Hagos B."/>
            <person name="Hall J."/>
            <person name="Henson C."/>
            <person name="Hollinger A."/>
            <person name="Honan T."/>
            <person name="Huard M.D."/>
            <person name="Hughes L."/>
            <person name="Hurhula B."/>
            <person name="Husby M.E."/>
            <person name="Kamat A."/>
            <person name="Kanga B."/>
            <person name="Kashin S."/>
            <person name="Khazanovich D."/>
            <person name="Kisner P."/>
            <person name="Lance K."/>
            <person name="Lara M."/>
            <person name="Lee W."/>
            <person name="Lennon N."/>
            <person name="Letendre F."/>
            <person name="LeVine R."/>
            <person name="Lipovsky A."/>
            <person name="Liu X."/>
            <person name="Liu J."/>
            <person name="Liu S."/>
            <person name="Lokyitsang T."/>
            <person name="Lokyitsang Y."/>
            <person name="Lubonja R."/>
            <person name="Lui A."/>
            <person name="MacDonald P."/>
            <person name="Magnisalis V."/>
            <person name="Maru K."/>
            <person name="Matthews C."/>
            <person name="McCusker W."/>
            <person name="McDonough S."/>
            <person name="Mehta T."/>
            <person name="Meldrim J."/>
            <person name="Meneus L."/>
            <person name="Mihai O."/>
            <person name="Mihalev A."/>
            <person name="Mihova T."/>
            <person name="Mittelman R."/>
            <person name="Mlenga V."/>
            <person name="Montmayeur A."/>
            <person name="Mulrain L."/>
            <person name="Navidi A."/>
            <person name="Naylor J."/>
            <person name="Negash T."/>
            <person name="Nguyen T."/>
            <person name="Nguyen N."/>
            <person name="Nicol R."/>
            <person name="Norbu C."/>
            <person name="Norbu N."/>
            <person name="Novod N."/>
            <person name="O'Neill B."/>
            <person name="Osman S."/>
            <person name="Markiewicz E."/>
            <person name="Oyono O.L."/>
            <person name="Patti C."/>
            <person name="Phunkhang P."/>
            <person name="Pierre F."/>
            <person name="Priest M."/>
            <person name="Raghuraman S."/>
            <person name="Rege F."/>
            <person name="Reyes R."/>
            <person name="Rise C."/>
            <person name="Rogov P."/>
            <person name="Ross K."/>
            <person name="Ryan E."/>
            <person name="Settipalli S."/>
            <person name="Shea T."/>
            <person name="Sherpa N."/>
            <person name="Shi L."/>
            <person name="Shih D."/>
            <person name="Sparrow T."/>
            <person name="Spaulding J."/>
            <person name="Stalker J."/>
            <person name="Stange-Thomann N."/>
            <person name="Stavropoulos S."/>
            <person name="Stone C."/>
            <person name="Strader C."/>
            <person name="Tesfaye S."/>
            <person name="Thomson T."/>
            <person name="Thoulutsang Y."/>
            <person name="Thoulutsang D."/>
            <person name="Topham K."/>
            <person name="Topping I."/>
            <person name="Tsamla T."/>
            <person name="Vassiliev H."/>
            <person name="Vo A."/>
            <person name="Wangchuk T."/>
            <person name="Wangdi T."/>
            <person name="Weiand M."/>
            <person name="Wilkinson J."/>
            <person name="Wilson A."/>
            <person name="Yadav S."/>
            <person name="Young G."/>
            <person name="Yu Q."/>
            <person name="Zembek L."/>
            <person name="Zhong D."/>
            <person name="Zimmer A."/>
            <person name="Zwirko Z."/>
            <person name="Jaffe D.B."/>
            <person name="Alvarez P."/>
            <person name="Brockman W."/>
            <person name="Butler J."/>
            <person name="Chin C."/>
            <person name="Gnerre S."/>
            <person name="Grabherr M."/>
            <person name="Kleber M."/>
            <person name="Mauceli E."/>
            <person name="MacCallum I."/>
        </authorList>
    </citation>
    <scope>NUCLEOTIDE SEQUENCE [LARGE SCALE GENOMIC DNA]</scope>
    <source>
        <strain evidence="2">MSH-3 / Tucson 14011-0111.49</strain>
    </source>
</reference>
<sequence>MAGPATSTWVWLLLLPLCQYPGSIVIIADGTCACSLAEKSVVPGSIVYPVDVLVFITNFDI</sequence>
<evidence type="ECO:0000313" key="2">
    <source>
        <dbReference type="Proteomes" id="UP000008744"/>
    </source>
</evidence>
<keyword evidence="2" id="KW-1185">Reference proteome</keyword>
<evidence type="ECO:0000313" key="1">
    <source>
        <dbReference type="EMBL" id="EDW28158.1"/>
    </source>
</evidence>